<dbReference type="PANTHER" id="PTHR43004">
    <property type="entry name" value="TRK SYSTEM POTASSIUM UPTAKE PROTEIN"/>
    <property type="match status" value="1"/>
</dbReference>
<evidence type="ECO:0000313" key="7">
    <source>
        <dbReference type="EMBL" id="GAA1676301.1"/>
    </source>
</evidence>
<keyword evidence="2" id="KW-0285">Flavoprotein</keyword>
<evidence type="ECO:0000259" key="6">
    <source>
        <dbReference type="Pfam" id="PF01494"/>
    </source>
</evidence>
<evidence type="ECO:0000256" key="5">
    <source>
        <dbReference type="SAM" id="Phobius"/>
    </source>
</evidence>
<name>A0ABN2GT19_9ACTN</name>
<keyword evidence="7" id="KW-0503">Monooxygenase</keyword>
<feature type="transmembrane region" description="Helical" evidence="5">
    <location>
        <begin position="6"/>
        <end position="26"/>
    </location>
</feature>
<feature type="region of interest" description="Disordered" evidence="4">
    <location>
        <begin position="402"/>
        <end position="425"/>
    </location>
</feature>
<evidence type="ECO:0000256" key="2">
    <source>
        <dbReference type="ARBA" id="ARBA00022630"/>
    </source>
</evidence>
<dbReference type="RefSeq" id="WP_344310330.1">
    <property type="nucleotide sequence ID" value="NZ_BAAANY010000009.1"/>
</dbReference>
<keyword evidence="5" id="KW-0472">Membrane</keyword>
<dbReference type="PRINTS" id="PR00420">
    <property type="entry name" value="RNGMNOXGNASE"/>
</dbReference>
<keyword evidence="5" id="KW-0812">Transmembrane</keyword>
<dbReference type="InterPro" id="IPR036188">
    <property type="entry name" value="FAD/NAD-bd_sf"/>
</dbReference>
<accession>A0ABN2GT19</accession>
<dbReference type="Gene3D" id="3.40.30.120">
    <property type="match status" value="1"/>
</dbReference>
<evidence type="ECO:0000256" key="3">
    <source>
        <dbReference type="ARBA" id="ARBA00022827"/>
    </source>
</evidence>
<gene>
    <name evidence="7" type="ORF">GCM10009765_27080</name>
</gene>
<dbReference type="SUPFAM" id="SSF51905">
    <property type="entry name" value="FAD/NAD(P)-binding domain"/>
    <property type="match status" value="1"/>
</dbReference>
<comment type="caution">
    <text evidence="7">The sequence shown here is derived from an EMBL/GenBank/DDBJ whole genome shotgun (WGS) entry which is preliminary data.</text>
</comment>
<keyword evidence="7" id="KW-0560">Oxidoreductase</keyword>
<keyword evidence="5" id="KW-1133">Transmembrane helix</keyword>
<proteinExistence type="predicted"/>
<dbReference type="Pfam" id="PF01494">
    <property type="entry name" value="FAD_binding_3"/>
    <property type="match status" value="1"/>
</dbReference>
<evidence type="ECO:0000256" key="1">
    <source>
        <dbReference type="ARBA" id="ARBA00001974"/>
    </source>
</evidence>
<reference evidence="7 8" key="1">
    <citation type="journal article" date="2019" name="Int. J. Syst. Evol. Microbiol.">
        <title>The Global Catalogue of Microorganisms (GCM) 10K type strain sequencing project: providing services to taxonomists for standard genome sequencing and annotation.</title>
        <authorList>
            <consortium name="The Broad Institute Genomics Platform"/>
            <consortium name="The Broad Institute Genome Sequencing Center for Infectious Disease"/>
            <person name="Wu L."/>
            <person name="Ma J."/>
        </authorList>
    </citation>
    <scope>NUCLEOTIDE SEQUENCE [LARGE SCALE GENOMIC DNA]</scope>
    <source>
        <strain evidence="7 8">JCM 14718</strain>
    </source>
</reference>
<keyword evidence="3" id="KW-0274">FAD</keyword>
<dbReference type="PANTHER" id="PTHR43004:SF19">
    <property type="entry name" value="BINDING MONOOXYGENASE, PUTATIVE (JCVI)-RELATED"/>
    <property type="match status" value="1"/>
</dbReference>
<organism evidence="7 8">
    <name type="scientific">Fodinicola feengrottensis</name>
    <dbReference type="NCBI Taxonomy" id="435914"/>
    <lineage>
        <taxon>Bacteria</taxon>
        <taxon>Bacillati</taxon>
        <taxon>Actinomycetota</taxon>
        <taxon>Actinomycetes</taxon>
        <taxon>Mycobacteriales</taxon>
        <taxon>Fodinicola</taxon>
    </lineage>
</organism>
<protein>
    <submittedName>
        <fullName evidence="7">FAD-dependent monooxygenase</fullName>
    </submittedName>
</protein>
<evidence type="ECO:0000313" key="8">
    <source>
        <dbReference type="Proteomes" id="UP001500618"/>
    </source>
</evidence>
<sequence length="521" mass="56026">MTNNHVPVLIVGAGLAGTSTALFLGLHGVPSLLVERHPSTSNQPKARGQSWHTMEALSYAGVAEKMTAAGYDISLGMPIVIAQTVTGPPIHEILGEEWPDWSHLSPATMAMASQERAEPILADRARELGAELRFGTRLESFSQDANGVTAELKDLKTGEISSVTADYLVAADGWRGEIRARLGIGWHGRGDLGHAMVILFDADLDEVVKGREFALFYLQNRELSEVEGTGSFVSTDTPGRWVVVFAYDPEIRGWDSYSEAELVEKVRIAVGIADLEVKIVDRAATGIAHRIADRFSQGRVFLVGDAAHTMPPHGGQGGNTAVMDGFYLAWKLAAVVNGQAGQQLLDSYDIERRPYGDLVAGQQYSNMIFRSAPQLADGKEDPIIPPEQALLGYRYPGGAVVPEPDEDGAGVEDPAHPTGRPGSHAPHVWLPDKSSTIDLFGRSFVLLTESQAWVQAAGEVGERLGVTVKPVLLDAPGWREKYGIGAEGATLVRPDRFIAWRSVGAGTAADLEAAMRTVLAR</sequence>
<feature type="domain" description="FAD-binding" evidence="6">
    <location>
        <begin position="6"/>
        <end position="357"/>
    </location>
</feature>
<dbReference type="EMBL" id="BAAANY010000009">
    <property type="protein sequence ID" value="GAA1676301.1"/>
    <property type="molecule type" value="Genomic_DNA"/>
</dbReference>
<dbReference type="Gene3D" id="3.30.9.10">
    <property type="entry name" value="D-Amino Acid Oxidase, subunit A, domain 2"/>
    <property type="match status" value="1"/>
</dbReference>
<comment type="cofactor">
    <cofactor evidence="1">
        <name>FAD</name>
        <dbReference type="ChEBI" id="CHEBI:57692"/>
    </cofactor>
</comment>
<dbReference type="InterPro" id="IPR050641">
    <property type="entry name" value="RIFMO-like"/>
</dbReference>
<evidence type="ECO:0000256" key="4">
    <source>
        <dbReference type="SAM" id="MobiDB-lite"/>
    </source>
</evidence>
<dbReference type="InterPro" id="IPR002938">
    <property type="entry name" value="FAD-bd"/>
</dbReference>
<keyword evidence="8" id="KW-1185">Reference proteome</keyword>
<dbReference type="Pfam" id="PF21274">
    <property type="entry name" value="Rng_hyd_C"/>
    <property type="match status" value="1"/>
</dbReference>
<dbReference type="Gene3D" id="3.50.50.60">
    <property type="entry name" value="FAD/NAD(P)-binding domain"/>
    <property type="match status" value="1"/>
</dbReference>
<dbReference type="Proteomes" id="UP001500618">
    <property type="component" value="Unassembled WGS sequence"/>
</dbReference>
<dbReference type="GO" id="GO:0004497">
    <property type="term" value="F:monooxygenase activity"/>
    <property type="evidence" value="ECO:0007669"/>
    <property type="project" value="UniProtKB-KW"/>
</dbReference>